<feature type="transmembrane region" description="Helical" evidence="1">
    <location>
        <begin position="33"/>
        <end position="57"/>
    </location>
</feature>
<keyword evidence="1" id="KW-1133">Transmembrane helix</keyword>
<evidence type="ECO:0000256" key="1">
    <source>
        <dbReference type="SAM" id="Phobius"/>
    </source>
</evidence>
<organism evidence="2 3">
    <name type="scientific">Alkalibacter rhizosphaerae</name>
    <dbReference type="NCBI Taxonomy" id="2815577"/>
    <lineage>
        <taxon>Bacteria</taxon>
        <taxon>Bacillati</taxon>
        <taxon>Bacillota</taxon>
        <taxon>Clostridia</taxon>
        <taxon>Eubacteriales</taxon>
        <taxon>Eubacteriaceae</taxon>
        <taxon>Alkalibacter</taxon>
    </lineage>
</organism>
<dbReference type="KEGG" id="alka:J0B03_00110"/>
<dbReference type="RefSeq" id="WP_207299874.1">
    <property type="nucleotide sequence ID" value="NZ_CP071444.1"/>
</dbReference>
<dbReference type="Proteomes" id="UP000663499">
    <property type="component" value="Chromosome"/>
</dbReference>
<gene>
    <name evidence="2" type="ORF">J0B03_00110</name>
</gene>
<protein>
    <submittedName>
        <fullName evidence="2">AtpZ/AtpI family protein</fullName>
    </submittedName>
</protein>
<evidence type="ECO:0000313" key="2">
    <source>
        <dbReference type="EMBL" id="QSX08533.1"/>
    </source>
</evidence>
<keyword evidence="3" id="KW-1185">Reference proteome</keyword>
<name>A0A974XEV3_9FIRM</name>
<dbReference type="EMBL" id="CP071444">
    <property type="protein sequence ID" value="QSX08533.1"/>
    <property type="molecule type" value="Genomic_DNA"/>
</dbReference>
<dbReference type="Pfam" id="PF09527">
    <property type="entry name" value="ATPase_gene1"/>
    <property type="match status" value="1"/>
</dbReference>
<accession>A0A974XEV3</accession>
<feature type="transmembrane region" description="Helical" evidence="1">
    <location>
        <begin position="69"/>
        <end position="88"/>
    </location>
</feature>
<dbReference type="InterPro" id="IPR032820">
    <property type="entry name" value="ATPase_put"/>
</dbReference>
<proteinExistence type="predicted"/>
<evidence type="ECO:0000313" key="3">
    <source>
        <dbReference type="Proteomes" id="UP000663499"/>
    </source>
</evidence>
<dbReference type="InterPro" id="IPR011744">
    <property type="entry name" value="ATPase_gene1"/>
</dbReference>
<keyword evidence="1" id="KW-0472">Membrane</keyword>
<reference evidence="2" key="1">
    <citation type="submission" date="2021-03" db="EMBL/GenBank/DDBJ databases">
        <title>Alkalibacter marinus sp. nov., isolated from tidal flat sediment.</title>
        <authorList>
            <person name="Namirimu T."/>
            <person name="Yang J.-A."/>
            <person name="Yang S.-H."/>
            <person name="Kim Y.-J."/>
            <person name="Kwon K.K."/>
        </authorList>
    </citation>
    <scope>NUCLEOTIDE SEQUENCE</scope>
    <source>
        <strain evidence="2">ES005</strain>
    </source>
</reference>
<sequence length="98" mass="11116">MADQKKTPDEELNEKIAKQANSKIRSKKEGNEIAFGMGVFGIIGWSIAIPTLLGVALGSYLDERFTQSFSWTLSLLFFGLIVGCFNAWRWLKERSERK</sequence>
<dbReference type="NCBIfam" id="TIGR02230">
    <property type="entry name" value="ATPase_gene1"/>
    <property type="match status" value="1"/>
</dbReference>
<keyword evidence="1" id="KW-0812">Transmembrane</keyword>
<dbReference type="AlphaFoldDB" id="A0A974XEV3"/>